<keyword evidence="2" id="KW-0472">Membrane</keyword>
<evidence type="ECO:0000313" key="3">
    <source>
        <dbReference type="EMBL" id="OZG51923.1"/>
    </source>
</evidence>
<organism evidence="3 4">
    <name type="scientific">Pseudoscardovia suis</name>
    <dbReference type="NCBI Taxonomy" id="987063"/>
    <lineage>
        <taxon>Bacteria</taxon>
        <taxon>Bacillati</taxon>
        <taxon>Actinomycetota</taxon>
        <taxon>Actinomycetes</taxon>
        <taxon>Bifidobacteriales</taxon>
        <taxon>Bifidobacteriaceae</taxon>
        <taxon>Pseudoscardovia</taxon>
    </lineage>
</organism>
<protein>
    <recommendedName>
        <fullName evidence="5">Organic solvents resistance ABC transporter permease</fullName>
    </recommendedName>
</protein>
<gene>
    <name evidence="3" type="ORF">PSSU_0706</name>
</gene>
<keyword evidence="2" id="KW-1133">Transmembrane helix</keyword>
<evidence type="ECO:0000256" key="2">
    <source>
        <dbReference type="SAM" id="Phobius"/>
    </source>
</evidence>
<feature type="compositionally biased region" description="Basic and acidic residues" evidence="1">
    <location>
        <begin position="1"/>
        <end position="15"/>
    </location>
</feature>
<proteinExistence type="predicted"/>
<dbReference type="AlphaFoldDB" id="A0A261EYK1"/>
<accession>A0A261EYK1</accession>
<name>A0A261EYK1_9BIFI</name>
<evidence type="ECO:0000256" key="1">
    <source>
        <dbReference type="SAM" id="MobiDB-lite"/>
    </source>
</evidence>
<keyword evidence="2" id="KW-0812">Transmembrane</keyword>
<comment type="caution">
    <text evidence="3">The sequence shown here is derived from an EMBL/GenBank/DDBJ whole genome shotgun (WGS) entry which is preliminary data.</text>
</comment>
<sequence>MTEGMHTSEDNHYHDGLPQNTDGAETAQADLDFDDDSRYDFTQAMPVVQAPIGRRAVTKRRLKKARTVTVAVISAALLIVATLGATIVPWRGADVQGSAVFAAQVSRTQQQSYCPQRMALADTASYGDSAFQVSEGNITSQALVAAAGSVESAALVNLAGTQSTPLQSASQQAQGDGSLSVASASMNSNSLVVSAKLADSSDGTGMFGSVASWATQGDLSGLSATQCVAAATQQRFVVPSTQTGWTQQLVIANPGSTAAAVSLTAWGTSQQGALSLATAATVTVQAQSETTVNLSAAANAQRGLVVDVDSHTVPVAAVVRSVSMDGLNPNGSDYVTASAAASTTQVMPTVASLGTVTVALFSMDDAMVDVSWLTKSGRTQAQQVKVYSQQVTLVDLGAVPDGAYALEATSDSAITAQAIGTRDGGKQSDFAVSGSQESARVFGIALPGNLTATLVLSNSSDADITTALTGYDASGKKVGTTTMKVTAGGAAVLDPAKLGTGAAMVVVSDSDAASSAGQAAGAADTTGTADEAGTTDATEATDKAETGLHVAASVSQSDVSAASLQGIAVIEGASLDAATSLVTASRDQRIIS</sequence>
<dbReference type="Proteomes" id="UP000216454">
    <property type="component" value="Unassembled WGS sequence"/>
</dbReference>
<evidence type="ECO:0000313" key="4">
    <source>
        <dbReference type="Proteomes" id="UP000216454"/>
    </source>
</evidence>
<reference evidence="3 4" key="1">
    <citation type="journal article" date="2017" name="BMC Genomics">
        <title>Comparative genomic and phylogenomic analyses of the Bifidobacteriaceae family.</title>
        <authorList>
            <person name="Lugli G.A."/>
            <person name="Milani C."/>
            <person name="Turroni F."/>
            <person name="Duranti S."/>
            <person name="Mancabelli L."/>
            <person name="Mangifesta M."/>
            <person name="Ferrario C."/>
            <person name="Modesto M."/>
            <person name="Mattarelli P."/>
            <person name="Jiri K."/>
            <person name="van Sinderen D."/>
            <person name="Ventura M."/>
        </authorList>
    </citation>
    <scope>NUCLEOTIDE SEQUENCE [LARGE SCALE GENOMIC DNA]</scope>
    <source>
        <strain evidence="3 4">DSM 24744</strain>
    </source>
</reference>
<dbReference type="Pfam" id="PF18986">
    <property type="entry name" value="DUF5719"/>
    <property type="match status" value="1"/>
</dbReference>
<feature type="region of interest" description="Disordered" evidence="1">
    <location>
        <begin position="1"/>
        <end position="24"/>
    </location>
</feature>
<evidence type="ECO:0008006" key="5">
    <source>
        <dbReference type="Google" id="ProtNLM"/>
    </source>
</evidence>
<dbReference type="OrthoDB" id="3240451at2"/>
<feature type="transmembrane region" description="Helical" evidence="2">
    <location>
        <begin position="68"/>
        <end position="90"/>
    </location>
</feature>
<dbReference type="RefSeq" id="WP_094691024.1">
    <property type="nucleotide sequence ID" value="NZ_MWWQ01000006.1"/>
</dbReference>
<dbReference type="EMBL" id="MWWQ01000006">
    <property type="protein sequence ID" value="OZG51923.1"/>
    <property type="molecule type" value="Genomic_DNA"/>
</dbReference>
<dbReference type="InterPro" id="IPR043777">
    <property type="entry name" value="DUF5719"/>
</dbReference>
<keyword evidence="4" id="KW-1185">Reference proteome</keyword>